<accession>A0A8A0RK57</accession>
<gene>
    <name evidence="3" type="primary">proX</name>
    <name evidence="3" type="ORF">H0A61_00339</name>
</gene>
<dbReference type="InterPro" id="IPR040285">
    <property type="entry name" value="ProX/PRXD1"/>
</dbReference>
<evidence type="ECO:0000313" key="4">
    <source>
        <dbReference type="Proteomes" id="UP000662904"/>
    </source>
</evidence>
<proteinExistence type="inferred from homology"/>
<dbReference type="Gene3D" id="3.90.960.10">
    <property type="entry name" value="YbaK/aminoacyl-tRNA synthetase-associated domain"/>
    <property type="match status" value="1"/>
</dbReference>
<evidence type="ECO:0000313" key="3">
    <source>
        <dbReference type="EMBL" id="QSQ08020.1"/>
    </source>
</evidence>
<dbReference type="CDD" id="cd04335">
    <property type="entry name" value="PrdX_deacylase"/>
    <property type="match status" value="1"/>
</dbReference>
<dbReference type="InterPro" id="IPR007214">
    <property type="entry name" value="YbaK/aa-tRNA-synth-assoc-dom"/>
</dbReference>
<comment type="similarity">
    <text evidence="1">Belongs to the PRORSD1 family.</text>
</comment>
<reference evidence="3" key="1">
    <citation type="submission" date="2020-07" db="EMBL/GenBank/DDBJ databases">
        <title>Koleobacter methoxysyntrophicus gen. nov., sp. nov., a novel anaerobic bacterium isolated from deep subsurface oil field and proposal of Koleobacterales ord. nov. in the phylum Firmicutes.</title>
        <authorList>
            <person name="Sakamoto S."/>
            <person name="Tamaki H."/>
        </authorList>
    </citation>
    <scope>NUCLEOTIDE SEQUENCE</scope>
    <source>
        <strain evidence="3">NRmbB1</strain>
    </source>
</reference>
<dbReference type="PANTHER" id="PTHR31423:SF3">
    <property type="entry name" value="PROLYL-TRNA SYNTHETASE ASSOCIATED DOMAIN-CONTAINING PROTEIN 1-RELATED"/>
    <property type="match status" value="1"/>
</dbReference>
<evidence type="ECO:0000256" key="1">
    <source>
        <dbReference type="ARBA" id="ARBA00010201"/>
    </source>
</evidence>
<dbReference type="AlphaFoldDB" id="A0A8A0RK57"/>
<dbReference type="GO" id="GO:0002161">
    <property type="term" value="F:aminoacyl-tRNA deacylase activity"/>
    <property type="evidence" value="ECO:0007669"/>
    <property type="project" value="InterPro"/>
</dbReference>
<dbReference type="Proteomes" id="UP000662904">
    <property type="component" value="Chromosome"/>
</dbReference>
<organism evidence="3 4">
    <name type="scientific">Koleobacter methoxysyntrophicus</name>
    <dbReference type="NCBI Taxonomy" id="2751313"/>
    <lineage>
        <taxon>Bacteria</taxon>
        <taxon>Bacillati</taxon>
        <taxon>Bacillota</taxon>
        <taxon>Clostridia</taxon>
        <taxon>Koleobacterales</taxon>
        <taxon>Koleobacteraceae</taxon>
        <taxon>Koleobacter</taxon>
    </lineage>
</organism>
<sequence>MITQEEKKVYGVLAELNIPYTRYEHPPVYTIEEMKSLNLPDSMCKNLFVRNQKGDKHYLVILEHTKKADLRKLAEQIGSGKLSFASEKRLQKYLGLKPGSVSPFGLINDSEKEVEVVIDKDLADSGEVSFHPNVNTATVTISYGDFEEYLKWCKNSITYVRI</sequence>
<name>A0A8A0RK57_9FIRM</name>
<protein>
    <submittedName>
        <fullName evidence="3">Prolyl-tRNA editing protein ProX</fullName>
    </submittedName>
</protein>
<dbReference type="InterPro" id="IPR036754">
    <property type="entry name" value="YbaK/aa-tRNA-synt-asso_dom_sf"/>
</dbReference>
<dbReference type="Pfam" id="PF04073">
    <property type="entry name" value="tRNA_edit"/>
    <property type="match status" value="1"/>
</dbReference>
<dbReference type="FunFam" id="3.90.960.10:FF:000005">
    <property type="entry name" value="Putative prolyl-tRNA synthetase"/>
    <property type="match status" value="1"/>
</dbReference>
<dbReference type="KEGG" id="kme:H0A61_00339"/>
<dbReference type="PANTHER" id="PTHR31423">
    <property type="entry name" value="YBAK DOMAIN-CONTAINING PROTEIN"/>
    <property type="match status" value="1"/>
</dbReference>
<feature type="domain" description="YbaK/aminoacyl-tRNA synthetase-associated" evidence="2">
    <location>
        <begin position="25"/>
        <end position="147"/>
    </location>
</feature>
<dbReference type="EMBL" id="CP059066">
    <property type="protein sequence ID" value="QSQ08020.1"/>
    <property type="molecule type" value="Genomic_DNA"/>
</dbReference>
<evidence type="ECO:0000259" key="2">
    <source>
        <dbReference type="Pfam" id="PF04073"/>
    </source>
</evidence>
<dbReference type="SUPFAM" id="SSF55826">
    <property type="entry name" value="YbaK/ProRS associated domain"/>
    <property type="match status" value="1"/>
</dbReference>
<keyword evidence="4" id="KW-1185">Reference proteome</keyword>